<proteinExistence type="predicted"/>
<dbReference type="Proteomes" id="UP000008021">
    <property type="component" value="Chromosome 10"/>
</dbReference>
<dbReference type="Gramene" id="OMERI10G03620.1">
    <property type="protein sequence ID" value="OMERI10G03620.1"/>
    <property type="gene ID" value="OMERI10G03620"/>
</dbReference>
<sequence length="302" mass="35001">MPNNGVPSNLIRFIIGQTYDYLPQDYELTNQDVIAQDIILVINAYIQCIKEVQSKIDKKVYDENPFLIAMLKRDAVYRIDEDRDNFITNIVNNYLFHELVKCMEYKTILISLDGDMTYLANKMDRSKCRDMADHRTITSQNSTRWKYIELFRYKLAGILLCWKTNMAAEASDVEQVEDTDNEDDVVIEYMVQSSWPHTIKLSLKTLQSVLKDGPLDSDCFNMAISKFMYENVQTLHKTGEAITKHCLDLQFWTATGFGISPMFHKDIDLAGRAMRVACPGSRWTEDIDLWRHIYVTNPVADS</sequence>
<organism evidence="1">
    <name type="scientific">Oryza meridionalis</name>
    <dbReference type="NCBI Taxonomy" id="40149"/>
    <lineage>
        <taxon>Eukaryota</taxon>
        <taxon>Viridiplantae</taxon>
        <taxon>Streptophyta</taxon>
        <taxon>Embryophyta</taxon>
        <taxon>Tracheophyta</taxon>
        <taxon>Spermatophyta</taxon>
        <taxon>Magnoliopsida</taxon>
        <taxon>Liliopsida</taxon>
        <taxon>Poales</taxon>
        <taxon>Poaceae</taxon>
        <taxon>BOP clade</taxon>
        <taxon>Oryzoideae</taxon>
        <taxon>Oryzeae</taxon>
        <taxon>Oryzinae</taxon>
        <taxon>Oryza</taxon>
    </lineage>
</organism>
<reference evidence="1" key="2">
    <citation type="submission" date="2018-05" db="EMBL/GenBank/DDBJ databases">
        <title>OmerRS3 (Oryza meridionalis Reference Sequence Version 3).</title>
        <authorList>
            <person name="Zhang J."/>
            <person name="Kudrna D."/>
            <person name="Lee S."/>
            <person name="Talag J."/>
            <person name="Welchert J."/>
            <person name="Wing R.A."/>
        </authorList>
    </citation>
    <scope>NUCLEOTIDE SEQUENCE [LARGE SCALE GENOMIC DNA]</scope>
    <source>
        <strain evidence="1">cv. OR44</strain>
    </source>
</reference>
<name>A0A0E0EWD8_9ORYZ</name>
<evidence type="ECO:0000313" key="1">
    <source>
        <dbReference type="EnsemblPlants" id="OMERI10G03620.1"/>
    </source>
</evidence>
<evidence type="ECO:0000313" key="2">
    <source>
        <dbReference type="Proteomes" id="UP000008021"/>
    </source>
</evidence>
<dbReference type="EnsemblPlants" id="OMERI10G03620.1">
    <property type="protein sequence ID" value="OMERI10G03620.1"/>
    <property type="gene ID" value="OMERI10G03620"/>
</dbReference>
<dbReference type="AlphaFoldDB" id="A0A0E0EWD8"/>
<dbReference type="STRING" id="40149.A0A0E0EWD8"/>
<protein>
    <submittedName>
        <fullName evidence="1">Uncharacterized protein</fullName>
    </submittedName>
</protein>
<accession>A0A0E0EWD8</accession>
<dbReference type="HOGENOM" id="CLU_017472_2_0_1"/>
<reference evidence="1" key="1">
    <citation type="submission" date="2015-04" db="UniProtKB">
        <authorList>
            <consortium name="EnsemblPlants"/>
        </authorList>
    </citation>
    <scope>IDENTIFICATION</scope>
</reference>
<keyword evidence="2" id="KW-1185">Reference proteome</keyword>
<dbReference type="eggNOG" id="KOG0778">
    <property type="taxonomic scope" value="Eukaryota"/>
</dbReference>